<comment type="caution">
    <text evidence="4">The sequence shown here is derived from an EMBL/GenBank/DDBJ whole genome shotgun (WGS) entry which is preliminary data.</text>
</comment>
<evidence type="ECO:0000256" key="3">
    <source>
        <dbReference type="SAM" id="Phobius"/>
    </source>
</evidence>
<name>A0AAD6N5T8_PENCN</name>
<accession>A0AAD6N5T8</accession>
<evidence type="ECO:0000313" key="4">
    <source>
        <dbReference type="EMBL" id="KAJ6034795.1"/>
    </source>
</evidence>
<feature type="compositionally biased region" description="Low complexity" evidence="2">
    <location>
        <begin position="34"/>
        <end position="48"/>
    </location>
</feature>
<evidence type="ECO:0000256" key="1">
    <source>
        <dbReference type="SAM" id="Coils"/>
    </source>
</evidence>
<evidence type="ECO:0000313" key="5">
    <source>
        <dbReference type="Proteomes" id="UP001219568"/>
    </source>
</evidence>
<gene>
    <name evidence="4" type="ORF">N7460_008970</name>
</gene>
<feature type="region of interest" description="Disordered" evidence="2">
    <location>
        <begin position="32"/>
        <end position="53"/>
    </location>
</feature>
<dbReference type="Proteomes" id="UP001219568">
    <property type="component" value="Unassembled WGS sequence"/>
</dbReference>
<organism evidence="4 5">
    <name type="scientific">Penicillium canescens</name>
    <dbReference type="NCBI Taxonomy" id="5083"/>
    <lineage>
        <taxon>Eukaryota</taxon>
        <taxon>Fungi</taxon>
        <taxon>Dikarya</taxon>
        <taxon>Ascomycota</taxon>
        <taxon>Pezizomycotina</taxon>
        <taxon>Eurotiomycetes</taxon>
        <taxon>Eurotiomycetidae</taxon>
        <taxon>Eurotiales</taxon>
        <taxon>Aspergillaceae</taxon>
        <taxon>Penicillium</taxon>
    </lineage>
</organism>
<feature type="coiled-coil region" evidence="1">
    <location>
        <begin position="180"/>
        <end position="207"/>
    </location>
</feature>
<reference evidence="4" key="2">
    <citation type="submission" date="2023-01" db="EMBL/GenBank/DDBJ databases">
        <authorList>
            <person name="Petersen C."/>
        </authorList>
    </citation>
    <scope>NUCLEOTIDE SEQUENCE</scope>
    <source>
        <strain evidence="4">IBT 15450</strain>
    </source>
</reference>
<dbReference type="EMBL" id="JAQJZL010000010">
    <property type="protein sequence ID" value="KAJ6034795.1"/>
    <property type="molecule type" value="Genomic_DNA"/>
</dbReference>
<sequence length="978" mass="108807">MGKRVPRRKVVDDGIPIDPALIDPALYAPTPFNSSPSAPSHTPPHGSGVNLTRLVPTASPAENRDQVTLQQALTQAAVSQAREAIKNAEANSYQLQRQIATQQAQLNEAEFMIDLQEKSIEESTDNAKRLRTNVAQQSATTEAREEHISLLEIRLAEVNSENARISVLAQKRSESYHQQMIDMESRILDLERDLDDANTDLLEHKKLVKLEKEDWSNLHAAMQATESRKAACFGRMAEALSHLNEMMSVVSDKINGFERTMTNPYPRGQDSTDNLPKHHDRAHVSPRFSIQDLNFPVTLPTMTKRTLSNALSAAPSATTESKFANTPSAVQPAITNNEVTDTLATNIQPRTPEPPIPFCDSEFDSLDLQFFAAEEGFQRVDWCEAHNVPYNEDYELGVPLKESPMPDAPENAKPTSSNIMTSEMAQPMFQTATHDANTETTNAPFDMAPGSGYGLGMLSEETLAGITGALQHEEQRQTNFIIPDFGAAPLAEAPTTTEFHQPREVPIIDVTMTDDPAIDLLPPSPHVGWNGVLDPAASALSAPERKRARQVYGFWEPDNRTAESWDGNLYVKRTKLTLPLSRPRYLNARKRWVKAVKSHVRVPIPTTPLWTMPAVISLSATFAPPPTQIDSTMAASTDPIVAPAPIVEQAPIASVLAQQAKIEERWKRQAADRVASRMRPPIYRGPGPRTYPVYKAISVRDPGALEVPVAARIRQVELAKDFANIRRAQAQPANPISRVRTSAVVPGRFGFGLQDVHDNPRKITVRTRFEQWPLGPSVNGPQAVDSGLHHPVSTPPVPVPMVAAVESPEITYPGVIRQSMSLLFKFLLMAYYLMVKVSGYAMASILILMSVLMPVLIFVVPVFARFSLAVLQAVWQETRIKAPGLVFSLAPIVPLVSRAILVFLGSIRRHCPSRLLLVLALLVAIEYTAYYTQWKGYERQYICHLDHLRYSRFREWPWLEKIDYWVTRWLADDRGTLG</sequence>
<keyword evidence="1" id="KW-0175">Coiled coil</keyword>
<dbReference type="AlphaFoldDB" id="A0AAD6N5T8"/>
<keyword evidence="3" id="KW-0472">Membrane</keyword>
<feature type="coiled-coil region" evidence="1">
    <location>
        <begin position="78"/>
        <end position="140"/>
    </location>
</feature>
<feature type="transmembrane region" description="Helical" evidence="3">
    <location>
        <begin position="916"/>
        <end position="934"/>
    </location>
</feature>
<evidence type="ECO:0000256" key="2">
    <source>
        <dbReference type="SAM" id="MobiDB-lite"/>
    </source>
</evidence>
<reference evidence="4" key="1">
    <citation type="journal article" date="2023" name="IMA Fungus">
        <title>Comparative genomic study of the Penicillium genus elucidates a diverse pangenome and 15 lateral gene transfer events.</title>
        <authorList>
            <person name="Petersen C."/>
            <person name="Sorensen T."/>
            <person name="Nielsen M.R."/>
            <person name="Sondergaard T.E."/>
            <person name="Sorensen J.L."/>
            <person name="Fitzpatrick D.A."/>
            <person name="Frisvad J.C."/>
            <person name="Nielsen K.L."/>
        </authorList>
    </citation>
    <scope>NUCLEOTIDE SEQUENCE</scope>
    <source>
        <strain evidence="4">IBT 15450</strain>
    </source>
</reference>
<keyword evidence="5" id="KW-1185">Reference proteome</keyword>
<keyword evidence="3" id="KW-1133">Transmembrane helix</keyword>
<feature type="transmembrane region" description="Helical" evidence="3">
    <location>
        <begin position="884"/>
        <end position="904"/>
    </location>
</feature>
<proteinExistence type="predicted"/>
<keyword evidence="3" id="KW-0812">Transmembrane</keyword>
<protein>
    <submittedName>
        <fullName evidence="4">Uncharacterized protein</fullName>
    </submittedName>
</protein>